<proteinExistence type="predicted"/>
<organism evidence="2 3">
    <name type="scientific">Candidatus Giovannonibacteria bacterium GW2011_GWA1_44_25</name>
    <dbReference type="NCBI Taxonomy" id="1618645"/>
    <lineage>
        <taxon>Bacteria</taxon>
        <taxon>Candidatus Giovannoniibacteriota</taxon>
    </lineage>
</organism>
<dbReference type="AlphaFoldDB" id="A0A0G1IJG2"/>
<dbReference type="EMBL" id="LCIR01000026">
    <property type="protein sequence ID" value="KKT58993.1"/>
    <property type="molecule type" value="Genomic_DNA"/>
</dbReference>
<comment type="caution">
    <text evidence="2">The sequence shown here is derived from an EMBL/GenBank/DDBJ whole genome shotgun (WGS) entry which is preliminary data.</text>
</comment>
<feature type="domain" description="DNA polymerase III delta subunit-like C-terminal" evidence="1">
    <location>
        <begin position="112"/>
        <end position="211"/>
    </location>
</feature>
<name>A0A0G1IJG2_9BACT</name>
<protein>
    <recommendedName>
        <fullName evidence="1">DNA polymerase III delta subunit-like C-terminal domain-containing protein</fullName>
    </recommendedName>
</protein>
<evidence type="ECO:0000313" key="3">
    <source>
        <dbReference type="Proteomes" id="UP000034087"/>
    </source>
</evidence>
<dbReference type="Gene3D" id="1.20.272.10">
    <property type="match status" value="1"/>
</dbReference>
<dbReference type="Proteomes" id="UP000034087">
    <property type="component" value="Unassembled WGS sequence"/>
</dbReference>
<dbReference type="Pfam" id="PF21694">
    <property type="entry name" value="DNA_pol3_delta_C"/>
    <property type="match status" value="1"/>
</dbReference>
<gene>
    <name evidence="2" type="ORF">UW53_C0026G0005</name>
</gene>
<accession>A0A0G1IJG2</accession>
<reference evidence="2 3" key="1">
    <citation type="journal article" date="2015" name="Nature">
        <title>rRNA introns, odd ribosomes, and small enigmatic genomes across a large radiation of phyla.</title>
        <authorList>
            <person name="Brown C.T."/>
            <person name="Hug L.A."/>
            <person name="Thomas B.C."/>
            <person name="Sharon I."/>
            <person name="Castelle C.J."/>
            <person name="Singh A."/>
            <person name="Wilkins M.J."/>
            <person name="Williams K.H."/>
            <person name="Banfield J.F."/>
        </authorList>
    </citation>
    <scope>NUCLEOTIDE SEQUENCE [LARGE SCALE GENOMIC DNA]</scope>
</reference>
<dbReference type="InterPro" id="IPR048466">
    <property type="entry name" value="DNA_pol3_delta-like_C"/>
</dbReference>
<sequence>MITLIHGADYLSSRKFFTDLKEKSPDHFFADNESLIIEELLQVLSGTSLFQKKNLIFLENLYSKKYKQLEDVEKILTKHDKQSETYIWEPKEISKIVTKAIKFRDQNFKLPNNIFQFLDSLKPNSAGNISLAAKVLENTSEEIVFFMITRQFRILNSIFDSKKNIDEVKKLASWQRNKLERQAKLFGKEKLKEIYNKIFEIEKGVKTGELSYPLRSAIDFLMVEI</sequence>
<evidence type="ECO:0000259" key="1">
    <source>
        <dbReference type="Pfam" id="PF21694"/>
    </source>
</evidence>
<evidence type="ECO:0000313" key="2">
    <source>
        <dbReference type="EMBL" id="KKT58993.1"/>
    </source>
</evidence>